<comment type="caution">
    <text evidence="1">The sequence shown here is derived from an EMBL/GenBank/DDBJ whole genome shotgun (WGS) entry which is preliminary data.</text>
</comment>
<dbReference type="Proteomes" id="UP001234297">
    <property type="component" value="Chromosome 4"/>
</dbReference>
<reference evidence="1 2" key="1">
    <citation type="journal article" date="2022" name="Hortic Res">
        <title>A haplotype resolved chromosomal level avocado genome allows analysis of novel avocado genes.</title>
        <authorList>
            <person name="Nath O."/>
            <person name="Fletcher S.J."/>
            <person name="Hayward A."/>
            <person name="Shaw L.M."/>
            <person name="Masouleh A.K."/>
            <person name="Furtado A."/>
            <person name="Henry R.J."/>
            <person name="Mitter N."/>
        </authorList>
    </citation>
    <scope>NUCLEOTIDE SEQUENCE [LARGE SCALE GENOMIC DNA]</scope>
    <source>
        <strain evidence="2">cv. Hass</strain>
    </source>
</reference>
<gene>
    <name evidence="1" type="ORF">MRB53_013872</name>
</gene>
<proteinExistence type="predicted"/>
<protein>
    <submittedName>
        <fullName evidence="1">Uncharacterized protein</fullName>
    </submittedName>
</protein>
<dbReference type="EMBL" id="CM056812">
    <property type="protein sequence ID" value="KAJ8617686.1"/>
    <property type="molecule type" value="Genomic_DNA"/>
</dbReference>
<evidence type="ECO:0000313" key="1">
    <source>
        <dbReference type="EMBL" id="KAJ8617686.1"/>
    </source>
</evidence>
<sequence length="175" mass="19989">MKAISLASGESAGDGVAADEHENPDDIEHLVNDYYAAAIMNDEELDELRDNVETESVQLEARHHEDESRRKEDEALGLPVTMPQEKMPMEVLGKKFYVKEYGVGLKRPSSKQSSAKSHDKVRVLKNQVDTLKDMCQEQKNQFETLKDLCQTQQETIRAYDEKFARFDTVTTAYMQ</sequence>
<name>A0ACC2K9B7_PERAE</name>
<organism evidence="1 2">
    <name type="scientific">Persea americana</name>
    <name type="common">Avocado</name>
    <dbReference type="NCBI Taxonomy" id="3435"/>
    <lineage>
        <taxon>Eukaryota</taxon>
        <taxon>Viridiplantae</taxon>
        <taxon>Streptophyta</taxon>
        <taxon>Embryophyta</taxon>
        <taxon>Tracheophyta</taxon>
        <taxon>Spermatophyta</taxon>
        <taxon>Magnoliopsida</taxon>
        <taxon>Magnoliidae</taxon>
        <taxon>Laurales</taxon>
        <taxon>Lauraceae</taxon>
        <taxon>Persea</taxon>
    </lineage>
</organism>
<accession>A0ACC2K9B7</accession>
<keyword evidence="2" id="KW-1185">Reference proteome</keyword>
<evidence type="ECO:0000313" key="2">
    <source>
        <dbReference type="Proteomes" id="UP001234297"/>
    </source>
</evidence>